<keyword evidence="5 7" id="KW-1133">Transmembrane helix</keyword>
<evidence type="ECO:0000256" key="5">
    <source>
        <dbReference type="ARBA" id="ARBA00022989"/>
    </source>
</evidence>
<dbReference type="RefSeq" id="WP_154505543.1">
    <property type="nucleotide sequence ID" value="NZ_VUMN01000028.1"/>
</dbReference>
<dbReference type="InterPro" id="IPR051258">
    <property type="entry name" value="Diverse_Substrate_Transporter"/>
</dbReference>
<proteinExistence type="inferred from homology"/>
<feature type="domain" description="EamA" evidence="8">
    <location>
        <begin position="151"/>
        <end position="281"/>
    </location>
</feature>
<feature type="transmembrane region" description="Helical" evidence="7">
    <location>
        <begin position="43"/>
        <end position="63"/>
    </location>
</feature>
<evidence type="ECO:0000256" key="7">
    <source>
        <dbReference type="SAM" id="Phobius"/>
    </source>
</evidence>
<dbReference type="InterPro" id="IPR000620">
    <property type="entry name" value="EamA_dom"/>
</dbReference>
<evidence type="ECO:0000313" key="9">
    <source>
        <dbReference type="EMBL" id="MSS59328.1"/>
    </source>
</evidence>
<protein>
    <submittedName>
        <fullName evidence="9">DMT family transporter</fullName>
    </submittedName>
</protein>
<feature type="transmembrane region" description="Helical" evidence="7">
    <location>
        <begin position="240"/>
        <end position="260"/>
    </location>
</feature>
<keyword evidence="3" id="KW-1003">Cell membrane</keyword>
<feature type="domain" description="EamA" evidence="8">
    <location>
        <begin position="7"/>
        <end position="140"/>
    </location>
</feature>
<dbReference type="EMBL" id="VUMN01000028">
    <property type="protein sequence ID" value="MSS59328.1"/>
    <property type="molecule type" value="Genomic_DNA"/>
</dbReference>
<evidence type="ECO:0000256" key="6">
    <source>
        <dbReference type="ARBA" id="ARBA00023136"/>
    </source>
</evidence>
<keyword evidence="6 7" id="KW-0472">Membrane</keyword>
<dbReference type="AlphaFoldDB" id="A0A7X2TH14"/>
<evidence type="ECO:0000256" key="3">
    <source>
        <dbReference type="ARBA" id="ARBA00022475"/>
    </source>
</evidence>
<accession>A0A7X2TH14</accession>
<name>A0A7X2TH14_9FIRM</name>
<comment type="similarity">
    <text evidence="2">Belongs to the EamA transporter family.</text>
</comment>
<feature type="transmembrane region" description="Helical" evidence="7">
    <location>
        <begin position="100"/>
        <end position="119"/>
    </location>
</feature>
<feature type="transmembrane region" description="Helical" evidence="7">
    <location>
        <begin position="126"/>
        <end position="147"/>
    </location>
</feature>
<gene>
    <name evidence="9" type="ORF">FYJ51_10535</name>
</gene>
<evidence type="ECO:0000313" key="10">
    <source>
        <dbReference type="Proteomes" id="UP000461880"/>
    </source>
</evidence>
<evidence type="ECO:0000259" key="8">
    <source>
        <dbReference type="Pfam" id="PF00892"/>
    </source>
</evidence>
<evidence type="ECO:0000256" key="4">
    <source>
        <dbReference type="ARBA" id="ARBA00022692"/>
    </source>
</evidence>
<comment type="caution">
    <text evidence="9">The sequence shown here is derived from an EMBL/GenBank/DDBJ whole genome shotgun (WGS) entry which is preliminary data.</text>
</comment>
<feature type="transmembrane region" description="Helical" evidence="7">
    <location>
        <begin position="153"/>
        <end position="169"/>
    </location>
</feature>
<dbReference type="Proteomes" id="UP000461880">
    <property type="component" value="Unassembled WGS sequence"/>
</dbReference>
<dbReference type="Gene3D" id="1.10.3730.20">
    <property type="match status" value="1"/>
</dbReference>
<reference evidence="9 10" key="1">
    <citation type="submission" date="2019-08" db="EMBL/GenBank/DDBJ databases">
        <title>In-depth cultivation of the pig gut microbiome towards novel bacterial diversity and tailored functional studies.</title>
        <authorList>
            <person name="Wylensek D."/>
            <person name="Hitch T.C.A."/>
            <person name="Clavel T."/>
        </authorList>
    </citation>
    <scope>NUCLEOTIDE SEQUENCE [LARGE SCALE GENOMIC DNA]</scope>
    <source>
        <strain evidence="9 10">Oil+RF-744-GAM-WT-6</strain>
    </source>
</reference>
<dbReference type="SUPFAM" id="SSF103481">
    <property type="entry name" value="Multidrug resistance efflux transporter EmrE"/>
    <property type="match status" value="2"/>
</dbReference>
<feature type="transmembrane region" description="Helical" evidence="7">
    <location>
        <begin position="205"/>
        <end position="228"/>
    </location>
</feature>
<evidence type="ECO:0000256" key="2">
    <source>
        <dbReference type="ARBA" id="ARBA00007362"/>
    </source>
</evidence>
<organism evidence="9 10">
    <name type="scientific">Stecheria intestinalis</name>
    <dbReference type="NCBI Taxonomy" id="2606630"/>
    <lineage>
        <taxon>Bacteria</taxon>
        <taxon>Bacillati</taxon>
        <taxon>Bacillota</taxon>
        <taxon>Erysipelotrichia</taxon>
        <taxon>Erysipelotrichales</taxon>
        <taxon>Erysipelotrichaceae</taxon>
        <taxon>Stecheria</taxon>
    </lineage>
</organism>
<keyword evidence="10" id="KW-1185">Reference proteome</keyword>
<dbReference type="Pfam" id="PF00892">
    <property type="entry name" value="EamA"/>
    <property type="match status" value="2"/>
</dbReference>
<sequence>MKRQQMTGNLMLIATAFIWGCAFVAQSVAMDSVGPWTFTCVRSWIAGFVLLAVIRFLDSAGLAVNDWKGALKPGIIVGLALTAASMLQQIGIQYTTVGKAGFITALYVVLVPIFSSLLGRKVSSRIWISAGIAAFGLYLLCMQGGLSLRQGDFLVFLCAIAFAVHILVIDSFQKVDGARMSCIQFFTVGIVTTIPMLVLEHPDLSSLLAAAGPILYAGILSSGAGYTLQILGQKHADPSVASILMSLESVFSVLAGFLFLHQAMSAKELAGCALMFGAIVLAQIPEKKTAESSAVRSRTESEHQE</sequence>
<evidence type="ECO:0000256" key="1">
    <source>
        <dbReference type="ARBA" id="ARBA00004651"/>
    </source>
</evidence>
<dbReference type="PANTHER" id="PTHR42920">
    <property type="entry name" value="OS03G0707200 PROTEIN-RELATED"/>
    <property type="match status" value="1"/>
</dbReference>
<dbReference type="InterPro" id="IPR037185">
    <property type="entry name" value="EmrE-like"/>
</dbReference>
<dbReference type="PANTHER" id="PTHR42920:SF5">
    <property type="entry name" value="EAMA DOMAIN-CONTAINING PROTEIN"/>
    <property type="match status" value="1"/>
</dbReference>
<comment type="subcellular location">
    <subcellularLocation>
        <location evidence="1">Cell membrane</location>
        <topology evidence="1">Multi-pass membrane protein</topology>
    </subcellularLocation>
</comment>
<feature type="transmembrane region" description="Helical" evidence="7">
    <location>
        <begin position="75"/>
        <end position="94"/>
    </location>
</feature>
<feature type="transmembrane region" description="Helical" evidence="7">
    <location>
        <begin position="181"/>
        <end position="199"/>
    </location>
</feature>
<keyword evidence="4 7" id="KW-0812">Transmembrane</keyword>
<dbReference type="GO" id="GO:0005886">
    <property type="term" value="C:plasma membrane"/>
    <property type="evidence" value="ECO:0007669"/>
    <property type="project" value="UniProtKB-SubCell"/>
</dbReference>